<dbReference type="RefSeq" id="WP_269285096.1">
    <property type="nucleotide sequence ID" value="NZ_JAPVOI010000005.1"/>
</dbReference>
<dbReference type="EMBL" id="JAPVOI010000005">
    <property type="protein sequence ID" value="MCZ4093339.1"/>
    <property type="molecule type" value="Genomic_DNA"/>
</dbReference>
<proteinExistence type="inferred from homology"/>
<dbReference type="SUPFAM" id="SSF47598">
    <property type="entry name" value="Ribbon-helix-helix"/>
    <property type="match status" value="1"/>
</dbReference>
<keyword evidence="4" id="KW-1185">Reference proteome</keyword>
<dbReference type="Proteomes" id="UP001079430">
    <property type="component" value="Unassembled WGS sequence"/>
</dbReference>
<dbReference type="InterPro" id="IPR014795">
    <property type="entry name" value="TacA_1-like"/>
</dbReference>
<comment type="caution">
    <text evidence="3">The sequence shown here is derived from an EMBL/GenBank/DDBJ whole genome shotgun (WGS) entry which is preliminary data.</text>
</comment>
<sequence>MTRAIKDVTIDIDEPNSARMNFRTKERVKRTIQRAAALSGLDDSAFTINAAYQSAIATIAAHEATLLQTTDYQAFFDALDNPPAPTDQLKDAFNRHGETIVSK</sequence>
<dbReference type="PANTHER" id="PTHR35401">
    <property type="entry name" value="COPG FAMILY HELIX-TURN-HELIX PROTEIN-RELATED-RELATED"/>
    <property type="match status" value="1"/>
</dbReference>
<evidence type="ECO:0000313" key="3">
    <source>
        <dbReference type="EMBL" id="MCZ4093339.1"/>
    </source>
</evidence>
<dbReference type="Pfam" id="PF08681">
    <property type="entry name" value="TacA1"/>
    <property type="match status" value="1"/>
</dbReference>
<comment type="similarity">
    <text evidence="2">Belongs to the TacA antitoxin family.</text>
</comment>
<dbReference type="PANTHER" id="PTHR35401:SF2">
    <property type="entry name" value="ABC-TYPE TRANSPORT SYSTEM"/>
    <property type="match status" value="1"/>
</dbReference>
<evidence type="ECO:0000313" key="4">
    <source>
        <dbReference type="Proteomes" id="UP001079430"/>
    </source>
</evidence>
<gene>
    <name evidence="3" type="ORF">O3W52_26110</name>
</gene>
<reference evidence="3" key="1">
    <citation type="submission" date="2022-10" db="EMBL/GenBank/DDBJ databases">
        <title>Whole genome sequencing of three plant growth promoting bacteria isolated from Vachellia tortilis subsp. raddiana in Morocco.</title>
        <authorList>
            <person name="Hnini M."/>
            <person name="Zouagui R."/>
            <person name="Zouagui H."/>
            <person name="Chemao Elfihri M.-W."/>
            <person name="Ibrahimi A."/>
            <person name="Sbabou L."/>
            <person name="Aurag J."/>
        </authorList>
    </citation>
    <scope>NUCLEOTIDE SEQUENCE</scope>
    <source>
        <strain evidence="3">LMR678</strain>
    </source>
</reference>
<protein>
    <submittedName>
        <fullName evidence="3">DUF1778 domain-containing protein</fullName>
    </submittedName>
</protein>
<dbReference type="Gene3D" id="1.20.5.780">
    <property type="entry name" value="Single helix bin"/>
    <property type="match status" value="1"/>
</dbReference>
<organism evidence="3 4">
    <name type="scientific">Sinorhizobium psoraleae</name>
    <dbReference type="NCBI Taxonomy" id="520838"/>
    <lineage>
        <taxon>Bacteria</taxon>
        <taxon>Pseudomonadati</taxon>
        <taxon>Pseudomonadota</taxon>
        <taxon>Alphaproteobacteria</taxon>
        <taxon>Hyphomicrobiales</taxon>
        <taxon>Rhizobiaceae</taxon>
        <taxon>Sinorhizobium/Ensifer group</taxon>
        <taxon>Sinorhizobium</taxon>
    </lineage>
</organism>
<accession>A0ABT4KNB3</accession>
<evidence type="ECO:0000256" key="1">
    <source>
        <dbReference type="ARBA" id="ARBA00022649"/>
    </source>
</evidence>
<dbReference type="InterPro" id="IPR010985">
    <property type="entry name" value="Ribbon_hlx_hlx"/>
</dbReference>
<evidence type="ECO:0000256" key="2">
    <source>
        <dbReference type="ARBA" id="ARBA00049988"/>
    </source>
</evidence>
<name>A0ABT4KNB3_9HYPH</name>
<keyword evidence="1" id="KW-1277">Toxin-antitoxin system</keyword>